<protein>
    <submittedName>
        <fullName evidence="3">HIT family protein</fullName>
    </submittedName>
</protein>
<dbReference type="KEGG" id="tum:CBW65_11885"/>
<sequence>MVCPHCHPHADPRQRIVLENEHCRFLQKEQDILQGSGLIVPKQHRTTAFELTPEEWAATQDLLQQARQLLDETLSPDGYNLGWNCFEPAGQTIMHAHFHIIPRFADEPHTGKGIRWWIKQPDNRRPGK</sequence>
<evidence type="ECO:0000313" key="3">
    <source>
        <dbReference type="EMBL" id="ARU61636.1"/>
    </source>
</evidence>
<name>A0A1Y0IP79_9BACL</name>
<dbReference type="InterPro" id="IPR052908">
    <property type="entry name" value="AP-4-A_phosphorylase"/>
</dbReference>
<dbReference type="RefSeq" id="WP_087457015.1">
    <property type="nucleotide sequence ID" value="NZ_CP021434.1"/>
</dbReference>
<accession>A0A1Y0IP79</accession>
<dbReference type="PROSITE" id="PS51084">
    <property type="entry name" value="HIT_2"/>
    <property type="match status" value="1"/>
</dbReference>
<dbReference type="EMBL" id="CP021434">
    <property type="protein sequence ID" value="ARU61636.1"/>
    <property type="molecule type" value="Genomic_DNA"/>
</dbReference>
<dbReference type="PANTHER" id="PTHR42997:SF1">
    <property type="entry name" value="AP-4-A PHOSPHORYLASE"/>
    <property type="match status" value="1"/>
</dbReference>
<gene>
    <name evidence="3" type="ORF">CBW65_11885</name>
</gene>
<keyword evidence="4" id="KW-1185">Reference proteome</keyword>
<dbReference type="Gene3D" id="3.30.428.10">
    <property type="entry name" value="HIT-like"/>
    <property type="match status" value="1"/>
</dbReference>
<dbReference type="PANTHER" id="PTHR42997">
    <property type="entry name" value="HIT FAMILY HYDROLASE"/>
    <property type="match status" value="1"/>
</dbReference>
<dbReference type="Pfam" id="PF01230">
    <property type="entry name" value="HIT"/>
    <property type="match status" value="1"/>
</dbReference>
<feature type="short sequence motif" description="Histidine triad motif" evidence="1">
    <location>
        <begin position="95"/>
        <end position="99"/>
    </location>
</feature>
<dbReference type="Proteomes" id="UP000195437">
    <property type="component" value="Chromosome"/>
</dbReference>
<feature type="domain" description="HIT" evidence="2">
    <location>
        <begin position="1"/>
        <end position="110"/>
    </location>
</feature>
<dbReference type="OrthoDB" id="9784774at2"/>
<dbReference type="InterPro" id="IPR036265">
    <property type="entry name" value="HIT-like_sf"/>
</dbReference>
<dbReference type="GO" id="GO:0003824">
    <property type="term" value="F:catalytic activity"/>
    <property type="evidence" value="ECO:0007669"/>
    <property type="project" value="InterPro"/>
</dbReference>
<proteinExistence type="predicted"/>
<organism evidence="3 4">
    <name type="scientific">Tumebacillus avium</name>
    <dbReference type="NCBI Taxonomy" id="1903704"/>
    <lineage>
        <taxon>Bacteria</taxon>
        <taxon>Bacillati</taxon>
        <taxon>Bacillota</taxon>
        <taxon>Bacilli</taxon>
        <taxon>Bacillales</taxon>
        <taxon>Alicyclobacillaceae</taxon>
        <taxon>Tumebacillus</taxon>
    </lineage>
</organism>
<evidence type="ECO:0000259" key="2">
    <source>
        <dbReference type="PROSITE" id="PS51084"/>
    </source>
</evidence>
<reference evidence="4" key="1">
    <citation type="submission" date="2017-05" db="EMBL/GenBank/DDBJ databases">
        <authorList>
            <person name="Sung H."/>
        </authorList>
    </citation>
    <scope>NUCLEOTIDE SEQUENCE [LARGE SCALE GENOMIC DNA]</scope>
    <source>
        <strain evidence="4">AR23208</strain>
    </source>
</reference>
<dbReference type="SUPFAM" id="SSF54197">
    <property type="entry name" value="HIT-like"/>
    <property type="match status" value="1"/>
</dbReference>
<evidence type="ECO:0000256" key="1">
    <source>
        <dbReference type="PROSITE-ProRule" id="PRU00464"/>
    </source>
</evidence>
<evidence type="ECO:0000313" key="4">
    <source>
        <dbReference type="Proteomes" id="UP000195437"/>
    </source>
</evidence>
<dbReference type="InterPro" id="IPR011146">
    <property type="entry name" value="HIT-like"/>
</dbReference>
<dbReference type="AlphaFoldDB" id="A0A1Y0IP79"/>